<dbReference type="Proteomes" id="UP000775547">
    <property type="component" value="Unassembled WGS sequence"/>
</dbReference>
<reference evidence="1" key="1">
    <citation type="submission" date="2020-07" db="EMBL/GenBank/DDBJ databases">
        <authorList>
            <person name="Nieuwenhuis M."/>
            <person name="Van De Peppel L.J.J."/>
        </authorList>
    </citation>
    <scope>NUCLEOTIDE SEQUENCE</scope>
    <source>
        <strain evidence="1">AP01</strain>
        <tissue evidence="1">Mycelium</tissue>
    </source>
</reference>
<name>A0A9P7FKJ6_9AGAR</name>
<feature type="non-terminal residue" evidence="1">
    <location>
        <position position="51"/>
    </location>
</feature>
<proteinExistence type="predicted"/>
<organism evidence="1 2">
    <name type="scientific">Asterophora parasitica</name>
    <dbReference type="NCBI Taxonomy" id="117018"/>
    <lineage>
        <taxon>Eukaryota</taxon>
        <taxon>Fungi</taxon>
        <taxon>Dikarya</taxon>
        <taxon>Basidiomycota</taxon>
        <taxon>Agaricomycotina</taxon>
        <taxon>Agaricomycetes</taxon>
        <taxon>Agaricomycetidae</taxon>
        <taxon>Agaricales</taxon>
        <taxon>Tricholomatineae</taxon>
        <taxon>Lyophyllaceae</taxon>
        <taxon>Asterophora</taxon>
    </lineage>
</organism>
<gene>
    <name evidence="1" type="ORF">DXG03_008739</name>
</gene>
<dbReference type="AlphaFoldDB" id="A0A9P7FKJ6"/>
<accession>A0A9P7FKJ6</accession>
<sequence>MPLYELGDVEDVGRRAGMVMTFAALGAIAGPPISGIINKATGGFGAVGYYA</sequence>
<keyword evidence="2" id="KW-1185">Reference proteome</keyword>
<dbReference type="InterPro" id="IPR036259">
    <property type="entry name" value="MFS_trans_sf"/>
</dbReference>
<reference evidence="1" key="2">
    <citation type="submission" date="2021-10" db="EMBL/GenBank/DDBJ databases">
        <title>Phylogenomics reveals ancestral predisposition of the termite-cultivated fungus Termitomyces towards a domesticated lifestyle.</title>
        <authorList>
            <person name="Auxier B."/>
            <person name="Grum-Grzhimaylo A."/>
            <person name="Cardenas M.E."/>
            <person name="Lodge J.D."/>
            <person name="Laessoe T."/>
            <person name="Pedersen O."/>
            <person name="Smith M.E."/>
            <person name="Kuyper T.W."/>
            <person name="Franco-Molano E.A."/>
            <person name="Baroni T.J."/>
            <person name="Aanen D.K."/>
        </authorList>
    </citation>
    <scope>NUCLEOTIDE SEQUENCE</scope>
    <source>
        <strain evidence="1">AP01</strain>
        <tissue evidence="1">Mycelium</tissue>
    </source>
</reference>
<evidence type="ECO:0008006" key="3">
    <source>
        <dbReference type="Google" id="ProtNLM"/>
    </source>
</evidence>
<protein>
    <recommendedName>
        <fullName evidence="3">Major facilitator superfamily (MFS) profile domain-containing protein</fullName>
    </recommendedName>
</protein>
<evidence type="ECO:0000313" key="2">
    <source>
        <dbReference type="Proteomes" id="UP000775547"/>
    </source>
</evidence>
<dbReference type="EMBL" id="JABCKV010007540">
    <property type="protein sequence ID" value="KAG5633038.1"/>
    <property type="molecule type" value="Genomic_DNA"/>
</dbReference>
<dbReference type="SUPFAM" id="SSF103473">
    <property type="entry name" value="MFS general substrate transporter"/>
    <property type="match status" value="1"/>
</dbReference>
<evidence type="ECO:0000313" key="1">
    <source>
        <dbReference type="EMBL" id="KAG5633038.1"/>
    </source>
</evidence>
<comment type="caution">
    <text evidence="1">The sequence shown here is derived from an EMBL/GenBank/DDBJ whole genome shotgun (WGS) entry which is preliminary data.</text>
</comment>